<dbReference type="Pfam" id="PF01612">
    <property type="entry name" value="DNA_pol_A_exo1"/>
    <property type="match status" value="1"/>
</dbReference>
<dbReference type="GO" id="GO:0003676">
    <property type="term" value="F:nucleic acid binding"/>
    <property type="evidence" value="ECO:0007669"/>
    <property type="project" value="InterPro"/>
</dbReference>
<dbReference type="SUPFAM" id="SSF53098">
    <property type="entry name" value="Ribonuclease H-like"/>
    <property type="match status" value="1"/>
</dbReference>
<feature type="domain" description="HRDC" evidence="7">
    <location>
        <begin position="223"/>
        <end position="304"/>
    </location>
</feature>
<evidence type="ECO:0000256" key="2">
    <source>
        <dbReference type="ARBA" id="ARBA00022694"/>
    </source>
</evidence>
<evidence type="ECO:0000313" key="8">
    <source>
        <dbReference type="EMBL" id="GEL02625.1"/>
    </source>
</evidence>
<organism evidence="8 9">
    <name type="scientific">Swaminathania salitolerans</name>
    <dbReference type="NCBI Taxonomy" id="182838"/>
    <lineage>
        <taxon>Bacteria</taxon>
        <taxon>Pseudomonadati</taxon>
        <taxon>Pseudomonadota</taxon>
        <taxon>Alphaproteobacteria</taxon>
        <taxon>Acetobacterales</taxon>
        <taxon>Acetobacteraceae</taxon>
        <taxon>Swaminathania</taxon>
    </lineage>
</organism>
<evidence type="ECO:0000256" key="3">
    <source>
        <dbReference type="ARBA" id="ARBA00022722"/>
    </source>
</evidence>
<evidence type="ECO:0000256" key="5">
    <source>
        <dbReference type="ARBA" id="ARBA00022839"/>
    </source>
</evidence>
<name>A0A511BQU4_9PROT</name>
<dbReference type="NCBIfam" id="TIGR01388">
    <property type="entry name" value="rnd"/>
    <property type="match status" value="1"/>
</dbReference>
<dbReference type="PANTHER" id="PTHR47649:SF1">
    <property type="entry name" value="RIBONUCLEASE D"/>
    <property type="match status" value="1"/>
</dbReference>
<dbReference type="InterPro" id="IPR044876">
    <property type="entry name" value="HRDC_dom_sf"/>
</dbReference>
<dbReference type="InterPro" id="IPR036397">
    <property type="entry name" value="RNaseH_sf"/>
</dbReference>
<dbReference type="AlphaFoldDB" id="A0A511BQU4"/>
<dbReference type="SUPFAM" id="SSF47819">
    <property type="entry name" value="HRDC-like"/>
    <property type="match status" value="2"/>
</dbReference>
<dbReference type="CDD" id="cd06142">
    <property type="entry name" value="RNaseD_exo"/>
    <property type="match status" value="1"/>
</dbReference>
<dbReference type="GO" id="GO:0005737">
    <property type="term" value="C:cytoplasm"/>
    <property type="evidence" value="ECO:0007669"/>
    <property type="project" value="UniProtKB-SubCell"/>
</dbReference>
<comment type="caution">
    <text evidence="8">The sequence shown here is derived from an EMBL/GenBank/DDBJ whole genome shotgun (WGS) entry which is preliminary data.</text>
</comment>
<comment type="function">
    <text evidence="6">Exonuclease involved in the 3' processing of various precursor tRNAs. Initiates hydrolysis at the 3'-terminus of an RNA molecule and releases 5'-mononucleotides.</text>
</comment>
<keyword evidence="5 6" id="KW-0269">Exonuclease</keyword>
<dbReference type="Gene3D" id="1.10.150.80">
    <property type="entry name" value="HRDC domain"/>
    <property type="match status" value="1"/>
</dbReference>
<comment type="cofactor">
    <cofactor evidence="6">
        <name>a divalent metal cation</name>
        <dbReference type="ChEBI" id="CHEBI:60240"/>
    </cofactor>
</comment>
<reference evidence="8 9" key="1">
    <citation type="submission" date="2019-07" db="EMBL/GenBank/DDBJ databases">
        <title>Whole genome shotgun sequence of Swaminathania salitolerans NBRC 104436.</title>
        <authorList>
            <person name="Hosoyama A."/>
            <person name="Uohara A."/>
            <person name="Ohji S."/>
            <person name="Ichikawa N."/>
        </authorList>
    </citation>
    <scope>NUCLEOTIDE SEQUENCE [LARGE SCALE GENOMIC DNA]</scope>
    <source>
        <strain evidence="8 9">NBRC 104436</strain>
    </source>
</reference>
<dbReference type="HAMAP" id="MF_01899">
    <property type="entry name" value="RNase_D"/>
    <property type="match status" value="1"/>
</dbReference>
<evidence type="ECO:0000313" key="9">
    <source>
        <dbReference type="Proteomes" id="UP000321405"/>
    </source>
</evidence>
<comment type="similarity">
    <text evidence="6">Belongs to the RNase D family.</text>
</comment>
<dbReference type="InterPro" id="IPR012337">
    <property type="entry name" value="RNaseH-like_sf"/>
</dbReference>
<keyword evidence="2 6" id="KW-0819">tRNA processing</keyword>
<dbReference type="SMART" id="SM00474">
    <property type="entry name" value="35EXOc"/>
    <property type="match status" value="1"/>
</dbReference>
<dbReference type="InterPro" id="IPR002121">
    <property type="entry name" value="HRDC_dom"/>
</dbReference>
<dbReference type="GO" id="GO:0008408">
    <property type="term" value="F:3'-5' exonuclease activity"/>
    <property type="evidence" value="ECO:0007669"/>
    <property type="project" value="InterPro"/>
</dbReference>
<dbReference type="GO" id="GO:0033890">
    <property type="term" value="F:ribonuclease D activity"/>
    <property type="evidence" value="ECO:0007669"/>
    <property type="project" value="UniProtKB-UniRule"/>
</dbReference>
<keyword evidence="4 6" id="KW-0378">Hydrolase</keyword>
<keyword evidence="3 6" id="KW-0540">Nuclease</keyword>
<evidence type="ECO:0000259" key="7">
    <source>
        <dbReference type="PROSITE" id="PS50967"/>
    </source>
</evidence>
<dbReference type="Pfam" id="PF00570">
    <property type="entry name" value="HRDC"/>
    <property type="match status" value="1"/>
</dbReference>
<dbReference type="InterPro" id="IPR010997">
    <property type="entry name" value="HRDC-like_sf"/>
</dbReference>
<dbReference type="PROSITE" id="PS50967">
    <property type="entry name" value="HRDC"/>
    <property type="match status" value="1"/>
</dbReference>
<accession>A0A511BQU4</accession>
<keyword evidence="1 6" id="KW-0963">Cytoplasm</keyword>
<dbReference type="InterPro" id="IPR006292">
    <property type="entry name" value="RNase_D"/>
</dbReference>
<dbReference type="InterPro" id="IPR002562">
    <property type="entry name" value="3'-5'_exonuclease_dom"/>
</dbReference>
<sequence>MYGRKMQLTKAGFPAPAIVSSTEDLAQLCARLKQESFVTIDTEFVREHTYWPELCLVQLGGAQDVAVIDTLAPGLDLAPLADLLATESCTKVFHAARQDLEIFLHLFDVLPRSIFDTQVAAMVGGYGDQVGYDTLVGAITGATIDKTHRFSDWSARPLSKAQIAYAAADVTHLRDVYLALRQELEKQNRLHWADAELAILNDPATFRPDPRRQWERLKARTNNRRMLGILREIAAWRELEAQALDIPRQRLIRDESLLEIAAVRPQDAEALARVRGVSRGFAEGKAAPGLLAAVQTGLALDEKELPRPPRKPEGAKPSAALVALLKVVLAAACEANRVAPKLVATGEDLDALALGETDGAVLQGWRRAVFGEDALALLRGEIHLAVDGRSVRLIRSDRRDD</sequence>
<dbReference type="EC" id="3.1.13.5" evidence="6"/>
<keyword evidence="9" id="KW-1185">Reference proteome</keyword>
<comment type="catalytic activity">
    <reaction evidence="6">
        <text>Exonucleolytic cleavage that removes extra residues from the 3'-terminus of tRNA to produce 5'-mononucleotides.</text>
        <dbReference type="EC" id="3.1.13.5"/>
    </reaction>
</comment>
<evidence type="ECO:0000256" key="6">
    <source>
        <dbReference type="HAMAP-Rule" id="MF_01899"/>
    </source>
</evidence>
<protein>
    <recommendedName>
        <fullName evidence="6">Ribonuclease D</fullName>
        <shortName evidence="6">RNase D</shortName>
        <ecNumber evidence="6">3.1.13.5</ecNumber>
    </recommendedName>
</protein>
<evidence type="ECO:0000256" key="1">
    <source>
        <dbReference type="ARBA" id="ARBA00022490"/>
    </source>
</evidence>
<evidence type="ECO:0000256" key="4">
    <source>
        <dbReference type="ARBA" id="ARBA00022801"/>
    </source>
</evidence>
<dbReference type="Proteomes" id="UP000321405">
    <property type="component" value="Unassembled WGS sequence"/>
</dbReference>
<dbReference type="Gene3D" id="3.30.420.10">
    <property type="entry name" value="Ribonuclease H-like superfamily/Ribonuclease H"/>
    <property type="match status" value="1"/>
</dbReference>
<dbReference type="InterPro" id="IPR051086">
    <property type="entry name" value="RNase_D-like"/>
</dbReference>
<dbReference type="SMART" id="SM00341">
    <property type="entry name" value="HRDC"/>
    <property type="match status" value="1"/>
</dbReference>
<gene>
    <name evidence="6 8" type="primary">rnd</name>
    <name evidence="8" type="ORF">SSA02_17880</name>
</gene>
<dbReference type="PANTHER" id="PTHR47649">
    <property type="entry name" value="RIBONUCLEASE D"/>
    <property type="match status" value="1"/>
</dbReference>
<dbReference type="GO" id="GO:0000166">
    <property type="term" value="F:nucleotide binding"/>
    <property type="evidence" value="ECO:0007669"/>
    <property type="project" value="InterPro"/>
</dbReference>
<dbReference type="EMBL" id="BJVC01000004">
    <property type="protein sequence ID" value="GEL02625.1"/>
    <property type="molecule type" value="Genomic_DNA"/>
</dbReference>
<comment type="subcellular location">
    <subcellularLocation>
        <location evidence="6">Cytoplasm</location>
    </subcellularLocation>
</comment>
<dbReference type="GO" id="GO:0042780">
    <property type="term" value="P:tRNA 3'-end processing"/>
    <property type="evidence" value="ECO:0007669"/>
    <property type="project" value="UniProtKB-UniRule"/>
</dbReference>
<proteinExistence type="inferred from homology"/>